<evidence type="ECO:0000256" key="1">
    <source>
        <dbReference type="ARBA" id="ARBA00022723"/>
    </source>
</evidence>
<keyword evidence="1" id="KW-0479">Metal-binding</keyword>
<dbReference type="PANTHER" id="PTHR43193:SF2">
    <property type="entry name" value="POLYFERREDOXIN PROTEIN FWDF"/>
    <property type="match status" value="1"/>
</dbReference>
<evidence type="ECO:0000313" key="5">
    <source>
        <dbReference type="EMBL" id="MDB8018918.1"/>
    </source>
</evidence>
<evidence type="ECO:0000256" key="2">
    <source>
        <dbReference type="ARBA" id="ARBA00023004"/>
    </source>
</evidence>
<sequence>MIQTIEKSKCTGCKMCADICPTEAITFQTDEQGFWYPRVGNKCINCGLCLKKCPSLNNQENNDIQPAVYALWSKDDNTRITSTSGGVFWEIAKKFISKGGVVVGCRYREDWKSAEHAIAYNEDELLELKGSKYFQSDTEGIYKKVKKILDDGKKVLFCGSPCQIAAIKSFVGKDAYNLYCMDFICRSINSPKAFKAYIDELEKNNNSKVIEVHLKNKKYGWQSLASQVKFENGEESIKDKNNDFWVKGFIYNDLYTRESCYHCKYKVLPRVNSDISIGDFWKIQYQHKEDMFKGISVMLVNTKKGRELFDDSKEAFEYKSHSLEEALIGNPALLKNPVKTDKQKKFFNYLKNNTFSYSVNQCIKESILRKAIKKIKNLFLRIKYILRLLLKTDVDLGKYIYYNYFSKNVIRKSDAKIIIHKNAILDLKTNSKIILSGERDLNIGINKLKGSRAETYIRLNEGATWNCRNGADLFYNTTVEVKPNACFDTGFFSANGGSVIIAHKRIIFGEDVMIGRNVIVYDSDFHSIYNSIGVASNPPKTVTIEDHVWLTSNIIVQKGVTIGKNSLITAYTTVNKDVPEHTIFGGNSVGREIKNQIDWGRTTCPLH</sequence>
<dbReference type="PROSITE" id="PS00198">
    <property type="entry name" value="4FE4S_FER_1"/>
    <property type="match status" value="2"/>
</dbReference>
<dbReference type="Gene3D" id="2.160.10.10">
    <property type="entry name" value="Hexapeptide repeat proteins"/>
    <property type="match status" value="1"/>
</dbReference>
<dbReference type="InterPro" id="IPR017896">
    <property type="entry name" value="4Fe4S_Fe-S-bd"/>
</dbReference>
<proteinExistence type="predicted"/>
<dbReference type="InterPro" id="IPR007525">
    <property type="entry name" value="FrhB_FdhB_C"/>
</dbReference>
<dbReference type="GO" id="GO:0051536">
    <property type="term" value="F:iron-sulfur cluster binding"/>
    <property type="evidence" value="ECO:0007669"/>
    <property type="project" value="UniProtKB-KW"/>
</dbReference>
<dbReference type="InterPro" id="IPR011004">
    <property type="entry name" value="Trimer_LpxA-like_sf"/>
</dbReference>
<dbReference type="Pfam" id="PF12838">
    <property type="entry name" value="Fer4_7"/>
    <property type="match status" value="1"/>
</dbReference>
<dbReference type="RefSeq" id="WP_306775807.1">
    <property type="nucleotide sequence ID" value="NZ_JADPAO010000026.1"/>
</dbReference>
<comment type="caution">
    <text evidence="5">The sequence shown here is derived from an EMBL/GenBank/DDBJ whole genome shotgun (WGS) entry which is preliminary data.</text>
</comment>
<dbReference type="GO" id="GO:0046872">
    <property type="term" value="F:metal ion binding"/>
    <property type="evidence" value="ECO:0007669"/>
    <property type="project" value="UniProtKB-KW"/>
</dbReference>
<organism evidence="5 6">
    <name type="scientific">Agathobacter rectalis</name>
    <dbReference type="NCBI Taxonomy" id="39491"/>
    <lineage>
        <taxon>Bacteria</taxon>
        <taxon>Bacillati</taxon>
        <taxon>Bacillota</taxon>
        <taxon>Clostridia</taxon>
        <taxon>Lachnospirales</taxon>
        <taxon>Lachnospiraceae</taxon>
        <taxon>Agathobacter</taxon>
    </lineage>
</organism>
<gene>
    <name evidence="5" type="ORF">PNE45_12890</name>
</gene>
<dbReference type="Pfam" id="PF04432">
    <property type="entry name" value="FrhB_FdhB_C"/>
    <property type="match status" value="1"/>
</dbReference>
<feature type="domain" description="4Fe-4S ferredoxin-type" evidence="4">
    <location>
        <begin position="1"/>
        <end position="30"/>
    </location>
</feature>
<dbReference type="SUPFAM" id="SSF51161">
    <property type="entry name" value="Trimeric LpxA-like enzymes"/>
    <property type="match status" value="1"/>
</dbReference>
<dbReference type="Gene3D" id="3.30.70.20">
    <property type="match status" value="1"/>
</dbReference>
<dbReference type="CDD" id="cd04647">
    <property type="entry name" value="LbH_MAT_like"/>
    <property type="match status" value="1"/>
</dbReference>
<dbReference type="AlphaFoldDB" id="A0AAP3Q496"/>
<evidence type="ECO:0000259" key="4">
    <source>
        <dbReference type="PROSITE" id="PS51379"/>
    </source>
</evidence>
<feature type="domain" description="4Fe-4S ferredoxin-type" evidence="4">
    <location>
        <begin position="35"/>
        <end position="63"/>
    </location>
</feature>
<dbReference type="SUPFAM" id="SSF54862">
    <property type="entry name" value="4Fe-4S ferredoxins"/>
    <property type="match status" value="1"/>
</dbReference>
<dbReference type="PANTHER" id="PTHR43193">
    <property type="match status" value="1"/>
</dbReference>
<evidence type="ECO:0000313" key="6">
    <source>
        <dbReference type="Proteomes" id="UP001212823"/>
    </source>
</evidence>
<keyword evidence="3" id="KW-0411">Iron-sulfur</keyword>
<keyword evidence="2" id="KW-0408">Iron</keyword>
<dbReference type="EMBL" id="JAQLYE010000027">
    <property type="protein sequence ID" value="MDB8018918.1"/>
    <property type="molecule type" value="Genomic_DNA"/>
</dbReference>
<protein>
    <submittedName>
        <fullName evidence="5">Coenzyme F420 hydrogenase/dehydrogenase, beta subunit C-terminal domain</fullName>
    </submittedName>
</protein>
<dbReference type="PROSITE" id="PS51379">
    <property type="entry name" value="4FE4S_FER_2"/>
    <property type="match status" value="2"/>
</dbReference>
<accession>A0AAP3Q496</accession>
<evidence type="ECO:0000256" key="3">
    <source>
        <dbReference type="ARBA" id="ARBA00023014"/>
    </source>
</evidence>
<reference evidence="5" key="1">
    <citation type="submission" date="2023-01" db="EMBL/GenBank/DDBJ databases">
        <title>Human gut microbiome strain richness.</title>
        <authorList>
            <person name="Chen-Liaw A."/>
        </authorList>
    </citation>
    <scope>NUCLEOTIDE SEQUENCE</scope>
    <source>
        <strain evidence="5">1001283st1_D2_1001283B150209_150212</strain>
    </source>
</reference>
<dbReference type="InterPro" id="IPR017900">
    <property type="entry name" value="4Fe4S_Fe_S_CS"/>
</dbReference>
<dbReference type="Proteomes" id="UP001212823">
    <property type="component" value="Unassembled WGS sequence"/>
</dbReference>
<name>A0AAP3Q496_9FIRM</name>
<dbReference type="InterPro" id="IPR052977">
    <property type="entry name" value="Polyferredoxin-like_ET"/>
</dbReference>